<dbReference type="STRING" id="415015.SAMN05660462_00678"/>
<dbReference type="AlphaFoldDB" id="A0A1H3M078"/>
<evidence type="ECO:0000313" key="3">
    <source>
        <dbReference type="Proteomes" id="UP000198625"/>
    </source>
</evidence>
<evidence type="ECO:0000313" key="2">
    <source>
        <dbReference type="EMBL" id="SDY69983.1"/>
    </source>
</evidence>
<reference evidence="2 3" key="1">
    <citation type="submission" date="2016-10" db="EMBL/GenBank/DDBJ databases">
        <authorList>
            <person name="de Groot N.N."/>
        </authorList>
    </citation>
    <scope>NUCLEOTIDE SEQUENCE [LARGE SCALE GENOMIC DNA]</scope>
    <source>
        <strain evidence="2 3">DSM 21650</strain>
    </source>
</reference>
<proteinExistence type="predicted"/>
<dbReference type="OrthoDB" id="175771at2"/>
<gene>
    <name evidence="2" type="ORF">SAMN05660462_00678</name>
</gene>
<name>A0A1H3M078_9FIRM</name>
<dbReference type="InterPro" id="IPR025945">
    <property type="entry name" value="DHHW"/>
</dbReference>
<dbReference type="Pfam" id="PF14286">
    <property type="entry name" value="DHHW"/>
    <property type="match status" value="1"/>
</dbReference>
<evidence type="ECO:0000256" key="1">
    <source>
        <dbReference type="SAM" id="Phobius"/>
    </source>
</evidence>
<keyword evidence="1" id="KW-0472">Membrane</keyword>
<protein>
    <submittedName>
        <fullName evidence="2">DHHW protein</fullName>
    </submittedName>
</protein>
<sequence length="376" mass="44159">MKNKIRIIIVSLIVITFSTINILMPIQSFSSQENRYLQKIPDFNVKNILSGKYSSDFEKYTTDQFPYRDFWIKVKTGTDLIMLKKDNGRVYFGKEELLFDVDSDFDQDQFAKNMSYINNFISKIHQLNKDIKVGAVLIPSKGIVYSESLPEYAPIIDEYKIMEDIIKSLPEDFYVVDLIKVLKEKSNEYIYYRTDHHWTTKGAYYGYKALSNALGYKPYSENKFKIEKVSEDFLGTIYRKANLYTGKPDSIYKYTFPEDVQYKITINESMETESLYDESYLNKTDKYSYFLGGDYGVVNIETSIKNGKSIVIIKDSYANSLLPFLSLHYEKIVLIDTRYFRESIPEYIKNINVDDILFAFNIQNFSQFKTFNLLNR</sequence>
<dbReference type="EMBL" id="FNQE01000005">
    <property type="protein sequence ID" value="SDY69983.1"/>
    <property type="molecule type" value="Genomic_DNA"/>
</dbReference>
<keyword evidence="3" id="KW-1185">Reference proteome</keyword>
<keyword evidence="1" id="KW-0812">Transmembrane</keyword>
<dbReference type="RefSeq" id="WP_091727230.1">
    <property type="nucleotide sequence ID" value="NZ_FNQE01000005.1"/>
</dbReference>
<keyword evidence="1" id="KW-1133">Transmembrane helix</keyword>
<feature type="transmembrane region" description="Helical" evidence="1">
    <location>
        <begin position="7"/>
        <end position="26"/>
    </location>
</feature>
<dbReference type="Proteomes" id="UP000198625">
    <property type="component" value="Unassembled WGS sequence"/>
</dbReference>
<organism evidence="2 3">
    <name type="scientific">Proteiniborus ethanoligenes</name>
    <dbReference type="NCBI Taxonomy" id="415015"/>
    <lineage>
        <taxon>Bacteria</taxon>
        <taxon>Bacillati</taxon>
        <taxon>Bacillota</taxon>
        <taxon>Clostridia</taxon>
        <taxon>Eubacteriales</taxon>
        <taxon>Proteiniborus</taxon>
    </lineage>
</organism>
<accession>A0A1H3M078</accession>